<evidence type="ECO:0000313" key="2">
    <source>
        <dbReference type="EMBL" id="RXH73994.1"/>
    </source>
</evidence>
<reference evidence="2 3" key="1">
    <citation type="submission" date="2018-10" db="EMBL/GenBank/DDBJ databases">
        <title>A high-quality apple genome assembly.</title>
        <authorList>
            <person name="Hu J."/>
        </authorList>
    </citation>
    <scope>NUCLEOTIDE SEQUENCE [LARGE SCALE GENOMIC DNA]</scope>
    <source>
        <strain evidence="3">cv. HFTH1</strain>
        <tissue evidence="2">Young leaf</tissue>
    </source>
</reference>
<accession>A0A498HUQ4</accession>
<keyword evidence="3" id="KW-1185">Reference proteome</keyword>
<organism evidence="2 3">
    <name type="scientific">Malus domestica</name>
    <name type="common">Apple</name>
    <name type="synonym">Pyrus malus</name>
    <dbReference type="NCBI Taxonomy" id="3750"/>
    <lineage>
        <taxon>Eukaryota</taxon>
        <taxon>Viridiplantae</taxon>
        <taxon>Streptophyta</taxon>
        <taxon>Embryophyta</taxon>
        <taxon>Tracheophyta</taxon>
        <taxon>Spermatophyta</taxon>
        <taxon>Magnoliopsida</taxon>
        <taxon>eudicotyledons</taxon>
        <taxon>Gunneridae</taxon>
        <taxon>Pentapetalae</taxon>
        <taxon>rosids</taxon>
        <taxon>fabids</taxon>
        <taxon>Rosales</taxon>
        <taxon>Rosaceae</taxon>
        <taxon>Amygdaloideae</taxon>
        <taxon>Maleae</taxon>
        <taxon>Malus</taxon>
    </lineage>
</organism>
<comment type="caution">
    <text evidence="2">The sequence shown here is derived from an EMBL/GenBank/DDBJ whole genome shotgun (WGS) entry which is preliminary data.</text>
</comment>
<name>A0A498HUQ4_MALDO</name>
<dbReference type="STRING" id="3750.A0A498HUQ4"/>
<gene>
    <name evidence="2" type="ORF">DVH24_016816</name>
</gene>
<feature type="region of interest" description="Disordered" evidence="1">
    <location>
        <begin position="75"/>
        <end position="111"/>
    </location>
</feature>
<protein>
    <submittedName>
        <fullName evidence="2">Uncharacterized protein</fullName>
    </submittedName>
</protein>
<dbReference type="Proteomes" id="UP000290289">
    <property type="component" value="Chromosome 15"/>
</dbReference>
<proteinExistence type="predicted"/>
<dbReference type="AlphaFoldDB" id="A0A498HUQ4"/>
<evidence type="ECO:0000256" key="1">
    <source>
        <dbReference type="SAM" id="MobiDB-lite"/>
    </source>
</evidence>
<evidence type="ECO:0000313" key="3">
    <source>
        <dbReference type="Proteomes" id="UP000290289"/>
    </source>
</evidence>
<sequence length="111" mass="11922">MGGVPALLPTLQVKAMILINSALSDDTRTVVDSVELELTDMDLKSISSRSLPDPHTLRKSSHLLGPKVLQVLTLRPGTRTDVQKKSYKTGVGRRGGSAAEEGRQLGGDQEE</sequence>
<dbReference type="EMBL" id="RDQH01000341">
    <property type="protein sequence ID" value="RXH73994.1"/>
    <property type="molecule type" value="Genomic_DNA"/>
</dbReference>